<evidence type="ECO:0000256" key="4">
    <source>
        <dbReference type="PROSITE-ProRule" id="PRU00335"/>
    </source>
</evidence>
<keyword evidence="7" id="KW-1185">Reference proteome</keyword>
<dbReference type="PRINTS" id="PR00455">
    <property type="entry name" value="HTHTETR"/>
</dbReference>
<keyword evidence="1" id="KW-0805">Transcription regulation</keyword>
<dbReference type="Pfam" id="PF00440">
    <property type="entry name" value="TetR_N"/>
    <property type="match status" value="1"/>
</dbReference>
<proteinExistence type="predicted"/>
<organism evidence="6 7">
    <name type="scientific">Krasilnikoviella flava</name>
    <dbReference type="NCBI Taxonomy" id="526729"/>
    <lineage>
        <taxon>Bacteria</taxon>
        <taxon>Bacillati</taxon>
        <taxon>Actinomycetota</taxon>
        <taxon>Actinomycetes</taxon>
        <taxon>Micrococcales</taxon>
        <taxon>Promicromonosporaceae</taxon>
        <taxon>Krasilnikoviella</taxon>
    </lineage>
</organism>
<dbReference type="RefSeq" id="WP_079575121.1">
    <property type="nucleotide sequence ID" value="NZ_FUZQ01000005.1"/>
</dbReference>
<keyword evidence="3" id="KW-0804">Transcription</keyword>
<evidence type="ECO:0000256" key="1">
    <source>
        <dbReference type="ARBA" id="ARBA00023015"/>
    </source>
</evidence>
<dbReference type="InterPro" id="IPR036271">
    <property type="entry name" value="Tet_transcr_reg_TetR-rel_C_sf"/>
</dbReference>
<reference evidence="6 7" key="1">
    <citation type="submission" date="2017-02" db="EMBL/GenBank/DDBJ databases">
        <authorList>
            <person name="Peterson S.W."/>
        </authorList>
    </citation>
    <scope>NUCLEOTIDE SEQUENCE [LARGE SCALE GENOMIC DNA]</scope>
    <source>
        <strain evidence="6 7">DSM 21481</strain>
    </source>
</reference>
<dbReference type="PROSITE" id="PS50977">
    <property type="entry name" value="HTH_TETR_2"/>
    <property type="match status" value="1"/>
</dbReference>
<dbReference type="PANTHER" id="PTHR47506:SF1">
    <property type="entry name" value="HTH-TYPE TRANSCRIPTIONAL REGULATOR YJDC"/>
    <property type="match status" value="1"/>
</dbReference>
<dbReference type="SUPFAM" id="SSF48498">
    <property type="entry name" value="Tetracyclin repressor-like, C-terminal domain"/>
    <property type="match status" value="1"/>
</dbReference>
<dbReference type="OrthoDB" id="3196926at2"/>
<dbReference type="STRING" id="526729.SAMN04324258_2812"/>
<dbReference type="GO" id="GO:0003677">
    <property type="term" value="F:DNA binding"/>
    <property type="evidence" value="ECO:0007669"/>
    <property type="project" value="UniProtKB-UniRule"/>
</dbReference>
<dbReference type="InterPro" id="IPR001647">
    <property type="entry name" value="HTH_TetR"/>
</dbReference>
<evidence type="ECO:0000256" key="3">
    <source>
        <dbReference type="ARBA" id="ARBA00023163"/>
    </source>
</evidence>
<name>A0A1T5L5W2_9MICO</name>
<dbReference type="SUPFAM" id="SSF46689">
    <property type="entry name" value="Homeodomain-like"/>
    <property type="match status" value="1"/>
</dbReference>
<sequence length="208" mass="21673">MGTSAAAGAGSGRAPAVRGQVRGRILEAGSRLLYAEGIRAVSADRVIAAAGVSKVTFYRHFPSKDDLVVAYLQELAAAEREQLERLRAEHVGDAPATLGALAAALGDVARGERFRGCAFVNAGAEFADPSHPVRRAVAAHRAWYAGFFTDVARDAGADDPRAAAAELMMLRDGAMVCGDVDDADAVEPRLSSAFGAVLAAHRRATSRA</sequence>
<protein>
    <submittedName>
        <fullName evidence="6">Transcriptional regulator, TetR family</fullName>
    </submittedName>
</protein>
<gene>
    <name evidence="6" type="ORF">SAMN04324258_2812</name>
</gene>
<dbReference type="Gene3D" id="1.10.357.10">
    <property type="entry name" value="Tetracycline Repressor, domain 2"/>
    <property type="match status" value="1"/>
</dbReference>
<evidence type="ECO:0000313" key="6">
    <source>
        <dbReference type="EMBL" id="SKC70778.1"/>
    </source>
</evidence>
<dbReference type="InterPro" id="IPR009057">
    <property type="entry name" value="Homeodomain-like_sf"/>
</dbReference>
<feature type="domain" description="HTH tetR-type" evidence="5">
    <location>
        <begin position="19"/>
        <end position="79"/>
    </location>
</feature>
<accession>A0A1T5L5W2</accession>
<dbReference type="AlphaFoldDB" id="A0A1T5L5W2"/>
<evidence type="ECO:0000259" key="5">
    <source>
        <dbReference type="PROSITE" id="PS50977"/>
    </source>
</evidence>
<evidence type="ECO:0000313" key="7">
    <source>
        <dbReference type="Proteomes" id="UP000189777"/>
    </source>
</evidence>
<evidence type="ECO:0000256" key="2">
    <source>
        <dbReference type="ARBA" id="ARBA00023125"/>
    </source>
</evidence>
<dbReference type="PANTHER" id="PTHR47506">
    <property type="entry name" value="TRANSCRIPTIONAL REGULATORY PROTEIN"/>
    <property type="match status" value="1"/>
</dbReference>
<dbReference type="EMBL" id="FUZQ01000005">
    <property type="protein sequence ID" value="SKC70778.1"/>
    <property type="molecule type" value="Genomic_DNA"/>
</dbReference>
<keyword evidence="2 4" id="KW-0238">DNA-binding</keyword>
<feature type="DNA-binding region" description="H-T-H motif" evidence="4">
    <location>
        <begin position="42"/>
        <end position="61"/>
    </location>
</feature>
<dbReference type="Proteomes" id="UP000189777">
    <property type="component" value="Unassembled WGS sequence"/>
</dbReference>